<feature type="coiled-coil region" evidence="1">
    <location>
        <begin position="200"/>
        <end position="372"/>
    </location>
</feature>
<feature type="signal peptide" evidence="3">
    <location>
        <begin position="1"/>
        <end position="18"/>
    </location>
</feature>
<dbReference type="InterPro" id="IPR012340">
    <property type="entry name" value="NA-bd_OB-fold"/>
</dbReference>
<evidence type="ECO:0000259" key="4">
    <source>
        <dbReference type="PROSITE" id="PS51857"/>
    </source>
</evidence>
<feature type="region of interest" description="Disordered" evidence="2">
    <location>
        <begin position="108"/>
        <end position="142"/>
    </location>
</feature>
<reference evidence="5 6" key="1">
    <citation type="submission" date="2024-10" db="EMBL/GenBank/DDBJ databases">
        <title>Updated reference genomes for cyclostephanoid diatoms.</title>
        <authorList>
            <person name="Roberts W.R."/>
            <person name="Alverson A.J."/>
        </authorList>
    </citation>
    <scope>NUCLEOTIDE SEQUENCE [LARGE SCALE GENOMIC DNA]</scope>
    <source>
        <strain evidence="5 6">AJA010-31</strain>
    </source>
</reference>
<dbReference type="PANTHER" id="PTHR11544">
    <property type="entry name" value="COLD SHOCK DOMAIN CONTAINING PROTEINS"/>
    <property type="match status" value="1"/>
</dbReference>
<dbReference type="SMART" id="SM00357">
    <property type="entry name" value="CSP"/>
    <property type="match status" value="1"/>
</dbReference>
<evidence type="ECO:0000256" key="3">
    <source>
        <dbReference type="SAM" id="SignalP"/>
    </source>
</evidence>
<evidence type="ECO:0000313" key="5">
    <source>
        <dbReference type="EMBL" id="KAL3781248.1"/>
    </source>
</evidence>
<dbReference type="Pfam" id="PF00313">
    <property type="entry name" value="CSD"/>
    <property type="match status" value="1"/>
</dbReference>
<sequence length="442" mass="48823">MRVLFAVQSLLAVSSVSGFIPAPFHLVQPSQHRSIELFATATEEITGTVKWYNIERGYGFIARDDGEADMYVHATGLLTDEPIKEGDHVQFATEIDRRTNKPKAVSVELTGKASPAPKAAEAKPAAAKKKAPAPNAELKKPSIYPNQRALLTAKLQNDQAAKAHAKMAKSLQDEKLHRSLLAAKLKNDESSKETRIAAQAEQARLAKEAEEKRIADEKAKAAAEEACIAAEAEQARLAKEAEEKRLAEEAEKKRLVEEAEKARIAAEAEKARLAKEAEEKRLAEEAEKKRLVEEAEKARIAAEAEQARLAKEAEEKRLAEEAEKKRLVEEAEKARIAAEAEKARLAKEAEEKRIAEEKAKAAAAEEAALKQKALELGCDDIETYKARTAHWDKDEDARLAAKYSVIPDLGERLFTILVDLNMVELHLDPNDPNVVIEDDDDE</sequence>
<feature type="chain" id="PRO_5044753739" description="CSD domain-containing protein" evidence="3">
    <location>
        <begin position="19"/>
        <end position="442"/>
    </location>
</feature>
<organism evidence="5 6">
    <name type="scientific">Cyclotella atomus</name>
    <dbReference type="NCBI Taxonomy" id="382360"/>
    <lineage>
        <taxon>Eukaryota</taxon>
        <taxon>Sar</taxon>
        <taxon>Stramenopiles</taxon>
        <taxon>Ochrophyta</taxon>
        <taxon>Bacillariophyta</taxon>
        <taxon>Coscinodiscophyceae</taxon>
        <taxon>Thalassiosirophycidae</taxon>
        <taxon>Stephanodiscales</taxon>
        <taxon>Stephanodiscaceae</taxon>
        <taxon>Cyclotella</taxon>
    </lineage>
</organism>
<name>A0ABD3P1A5_9STRA</name>
<dbReference type="SUPFAM" id="SSF50249">
    <property type="entry name" value="Nucleic acid-binding proteins"/>
    <property type="match status" value="1"/>
</dbReference>
<dbReference type="PROSITE" id="PS51857">
    <property type="entry name" value="CSD_2"/>
    <property type="match status" value="1"/>
</dbReference>
<feature type="compositionally biased region" description="Low complexity" evidence="2">
    <location>
        <begin position="112"/>
        <end position="125"/>
    </location>
</feature>
<dbReference type="AlphaFoldDB" id="A0ABD3P1A5"/>
<proteinExistence type="predicted"/>
<keyword evidence="1" id="KW-0175">Coiled coil</keyword>
<dbReference type="PRINTS" id="PR00050">
    <property type="entry name" value="COLDSHOCK"/>
</dbReference>
<dbReference type="InterPro" id="IPR002059">
    <property type="entry name" value="CSP_DNA-bd"/>
</dbReference>
<evidence type="ECO:0000256" key="2">
    <source>
        <dbReference type="SAM" id="MobiDB-lite"/>
    </source>
</evidence>
<comment type="caution">
    <text evidence="5">The sequence shown here is derived from an EMBL/GenBank/DDBJ whole genome shotgun (WGS) entry which is preliminary data.</text>
</comment>
<dbReference type="InterPro" id="IPR050181">
    <property type="entry name" value="Cold_shock_domain"/>
</dbReference>
<dbReference type="Proteomes" id="UP001530400">
    <property type="component" value="Unassembled WGS sequence"/>
</dbReference>
<dbReference type="InterPro" id="IPR011129">
    <property type="entry name" value="CSD"/>
</dbReference>
<keyword evidence="3" id="KW-0732">Signal</keyword>
<accession>A0ABD3P1A5</accession>
<protein>
    <recommendedName>
        <fullName evidence="4">CSD domain-containing protein</fullName>
    </recommendedName>
</protein>
<dbReference type="CDD" id="cd04458">
    <property type="entry name" value="CSP_CDS"/>
    <property type="match status" value="1"/>
</dbReference>
<dbReference type="Gene3D" id="2.40.50.140">
    <property type="entry name" value="Nucleic acid-binding proteins"/>
    <property type="match status" value="1"/>
</dbReference>
<gene>
    <name evidence="5" type="ORF">ACHAWO_011617</name>
</gene>
<evidence type="ECO:0000256" key="1">
    <source>
        <dbReference type="SAM" id="Coils"/>
    </source>
</evidence>
<feature type="domain" description="CSD" evidence="4">
    <location>
        <begin position="44"/>
        <end position="109"/>
    </location>
</feature>
<dbReference type="EMBL" id="JALLPJ020000854">
    <property type="protein sequence ID" value="KAL3781248.1"/>
    <property type="molecule type" value="Genomic_DNA"/>
</dbReference>
<evidence type="ECO:0000313" key="6">
    <source>
        <dbReference type="Proteomes" id="UP001530400"/>
    </source>
</evidence>
<keyword evidence="6" id="KW-1185">Reference proteome</keyword>